<dbReference type="SUPFAM" id="SSF46689">
    <property type="entry name" value="Homeodomain-like"/>
    <property type="match status" value="1"/>
</dbReference>
<feature type="region of interest" description="Disordered" evidence="5">
    <location>
        <begin position="244"/>
        <end position="263"/>
    </location>
</feature>
<dbReference type="PANTHER" id="PTHR30055">
    <property type="entry name" value="HTH-TYPE TRANSCRIPTIONAL REGULATOR RUTR"/>
    <property type="match status" value="1"/>
</dbReference>
<feature type="DNA-binding region" description="H-T-H motif" evidence="4">
    <location>
        <begin position="52"/>
        <end position="71"/>
    </location>
</feature>
<evidence type="ECO:0000313" key="8">
    <source>
        <dbReference type="Proteomes" id="UP001425155"/>
    </source>
</evidence>
<dbReference type="Gene3D" id="1.10.357.10">
    <property type="entry name" value="Tetracycline Repressor, domain 2"/>
    <property type="match status" value="1"/>
</dbReference>
<evidence type="ECO:0000313" key="7">
    <source>
        <dbReference type="EMBL" id="MEN1946444.1"/>
    </source>
</evidence>
<feature type="domain" description="HTH tetR-type" evidence="6">
    <location>
        <begin position="29"/>
        <end position="89"/>
    </location>
</feature>
<feature type="region of interest" description="Disordered" evidence="5">
    <location>
        <begin position="268"/>
        <end position="304"/>
    </location>
</feature>
<dbReference type="EMBL" id="JBCLVG010000001">
    <property type="protein sequence ID" value="MEN1946444.1"/>
    <property type="molecule type" value="Genomic_DNA"/>
</dbReference>
<reference evidence="7 8" key="1">
    <citation type="submission" date="2024-03" db="EMBL/GenBank/DDBJ databases">
        <title>YIM 134122 draft genome.</title>
        <authorList>
            <person name="Zuo S."/>
            <person name="Xiong L."/>
        </authorList>
    </citation>
    <scope>NUCLEOTIDE SEQUENCE [LARGE SCALE GENOMIC DNA]</scope>
    <source>
        <strain evidence="7 8">YIM 134122</strain>
    </source>
</reference>
<keyword evidence="1" id="KW-0805">Transcription regulation</keyword>
<evidence type="ECO:0000256" key="3">
    <source>
        <dbReference type="ARBA" id="ARBA00023163"/>
    </source>
</evidence>
<proteinExistence type="predicted"/>
<evidence type="ECO:0000259" key="6">
    <source>
        <dbReference type="PROSITE" id="PS50977"/>
    </source>
</evidence>
<evidence type="ECO:0000256" key="1">
    <source>
        <dbReference type="ARBA" id="ARBA00023015"/>
    </source>
</evidence>
<keyword evidence="8" id="KW-1185">Reference proteome</keyword>
<dbReference type="SUPFAM" id="SSF48498">
    <property type="entry name" value="Tetracyclin repressor-like, C-terminal domain"/>
    <property type="match status" value="1"/>
</dbReference>
<evidence type="ECO:0000256" key="2">
    <source>
        <dbReference type="ARBA" id="ARBA00023125"/>
    </source>
</evidence>
<dbReference type="Gene3D" id="1.10.10.60">
    <property type="entry name" value="Homeodomain-like"/>
    <property type="match status" value="1"/>
</dbReference>
<comment type="caution">
    <text evidence="7">The sequence shown here is derived from an EMBL/GenBank/DDBJ whole genome shotgun (WGS) entry which is preliminary data.</text>
</comment>
<dbReference type="InterPro" id="IPR050109">
    <property type="entry name" value="HTH-type_TetR-like_transc_reg"/>
</dbReference>
<organism evidence="7 8">
    <name type="scientific">Leifsonia stereocauli</name>
    <dbReference type="NCBI Taxonomy" id="3134136"/>
    <lineage>
        <taxon>Bacteria</taxon>
        <taxon>Bacillati</taxon>
        <taxon>Actinomycetota</taxon>
        <taxon>Actinomycetes</taxon>
        <taxon>Micrococcales</taxon>
        <taxon>Microbacteriaceae</taxon>
        <taxon>Leifsonia</taxon>
    </lineage>
</organism>
<dbReference type="PROSITE" id="PS50977">
    <property type="entry name" value="HTH_TETR_2"/>
    <property type="match status" value="1"/>
</dbReference>
<evidence type="ECO:0000256" key="4">
    <source>
        <dbReference type="PROSITE-ProRule" id="PRU00335"/>
    </source>
</evidence>
<dbReference type="InterPro" id="IPR036271">
    <property type="entry name" value="Tet_transcr_reg_TetR-rel_C_sf"/>
</dbReference>
<protein>
    <submittedName>
        <fullName evidence="7">TetR/AcrR family transcriptional regulator</fullName>
    </submittedName>
</protein>
<keyword evidence="2 4" id="KW-0238">DNA-binding</keyword>
<name>A0ABU9W6B7_9MICO</name>
<accession>A0ABU9W6B7</accession>
<gene>
    <name evidence="7" type="ORF">WJX64_07800</name>
</gene>
<dbReference type="PANTHER" id="PTHR30055:SF151">
    <property type="entry name" value="TRANSCRIPTIONAL REGULATORY PROTEIN"/>
    <property type="match status" value="1"/>
</dbReference>
<dbReference type="RefSeq" id="WP_342112885.1">
    <property type="nucleotide sequence ID" value="NZ_JBCAUN010000001.1"/>
</dbReference>
<sequence length="304" mass="33108">MADVEEALPRGIALTWGVAENPQRGPKRELSIERIVETAIEIADAEGLGAVSMSRVATTLGFTTMSLYRYVTSKDDLLVLMEDTASEMPIPAEDDTLPWRDGVRRWVLAVRGVYRDHPWIARVPVRGAPMTPNNLLAADWLLRELRPLPLDDSEKMSSLLLLTSYVRATAALEADLTEATAAGIAETAGMQAALTALVTPERFPDLSRIVAGGGYTGAPVPGVADDFTFGLERILDGIEYHVENTDAPPAGSGGTPSLDGLEIPRDKAVREAAKARREAEARVREAKKREREEIKRARERAARA</sequence>
<dbReference type="InterPro" id="IPR004111">
    <property type="entry name" value="Repressor_TetR_C"/>
</dbReference>
<evidence type="ECO:0000256" key="5">
    <source>
        <dbReference type="SAM" id="MobiDB-lite"/>
    </source>
</evidence>
<dbReference type="Pfam" id="PF00440">
    <property type="entry name" value="TetR_N"/>
    <property type="match status" value="1"/>
</dbReference>
<dbReference type="Pfam" id="PF02909">
    <property type="entry name" value="TetR_C_1"/>
    <property type="match status" value="1"/>
</dbReference>
<dbReference type="InterPro" id="IPR009057">
    <property type="entry name" value="Homeodomain-like_sf"/>
</dbReference>
<keyword evidence="3" id="KW-0804">Transcription</keyword>
<dbReference type="InterPro" id="IPR001647">
    <property type="entry name" value="HTH_TetR"/>
</dbReference>
<dbReference type="Proteomes" id="UP001425155">
    <property type="component" value="Unassembled WGS sequence"/>
</dbReference>